<dbReference type="AlphaFoldDB" id="A5C0D2"/>
<comment type="subcellular location">
    <subcellularLocation>
        <location evidence="1">Nucleus</location>
    </subcellularLocation>
</comment>
<dbReference type="EMBL" id="AM477602">
    <property type="protein sequence ID" value="CAN79528.1"/>
    <property type="molecule type" value="Genomic_DNA"/>
</dbReference>
<dbReference type="InterPro" id="IPR013876">
    <property type="entry name" value="TFIIH_BTF_p62_N"/>
</dbReference>
<dbReference type="SUPFAM" id="SSF50729">
    <property type="entry name" value="PH domain-like"/>
    <property type="match status" value="1"/>
</dbReference>
<evidence type="ECO:0000259" key="8">
    <source>
        <dbReference type="PROSITE" id="PS50858"/>
    </source>
</evidence>
<dbReference type="Pfam" id="PF08567">
    <property type="entry name" value="PH_TFIIH"/>
    <property type="match status" value="1"/>
</dbReference>
<dbReference type="SMART" id="SM00751">
    <property type="entry name" value="BSD"/>
    <property type="match status" value="2"/>
</dbReference>
<gene>
    <name evidence="9" type="ORF">VITISV_026261</name>
</gene>
<reference evidence="9" key="1">
    <citation type="journal article" date="2007" name="PLoS ONE">
        <title>The first genome sequence of an elite grapevine cultivar (Pinot noir Vitis vinifera L.): coping with a highly heterozygous genome.</title>
        <authorList>
            <person name="Velasco R."/>
            <person name="Zharkikh A."/>
            <person name="Troggio M."/>
            <person name="Cartwright D.A."/>
            <person name="Cestaro A."/>
            <person name="Pruss D."/>
            <person name="Pindo M."/>
            <person name="FitzGerald L.M."/>
            <person name="Vezzulli S."/>
            <person name="Reid J."/>
            <person name="Malacarne G."/>
            <person name="Iliev D."/>
            <person name="Coppola G."/>
            <person name="Wardell B."/>
            <person name="Micheletti D."/>
            <person name="Macalma T."/>
            <person name="Facci M."/>
            <person name="Mitchell J.T."/>
            <person name="Perazzolli M."/>
            <person name="Eldredge G."/>
            <person name="Gatto P."/>
            <person name="Oyzerski R."/>
            <person name="Moretto M."/>
            <person name="Gutin N."/>
            <person name="Stefanini M."/>
            <person name="Chen Y."/>
            <person name="Segala C."/>
            <person name="Davenport C."/>
            <person name="Dematte L."/>
            <person name="Mraz A."/>
            <person name="Battilana J."/>
            <person name="Stormo K."/>
            <person name="Costa F."/>
            <person name="Tao Q."/>
            <person name="Si-Ammour A."/>
            <person name="Harkins T."/>
            <person name="Lackey A."/>
            <person name="Perbost C."/>
            <person name="Taillon B."/>
            <person name="Stella A."/>
            <person name="Solovyev V."/>
            <person name="Fawcett J.A."/>
            <person name="Sterck L."/>
            <person name="Vandepoele K."/>
            <person name="Grando S.M."/>
            <person name="Toppo S."/>
            <person name="Moser C."/>
            <person name="Lanchbury J."/>
            <person name="Bogden R."/>
            <person name="Skolnick M."/>
            <person name="Sgaramella V."/>
            <person name="Bhatnagar S.K."/>
            <person name="Fontana P."/>
            <person name="Gutin A."/>
            <person name="Van de Peer Y."/>
            <person name="Salamini F."/>
            <person name="Viola R."/>
        </authorList>
    </citation>
    <scope>NUCLEOTIDE SEQUENCE</scope>
</reference>
<keyword evidence="6" id="KW-0539">Nucleus</keyword>
<feature type="domain" description="BSD" evidence="8">
    <location>
        <begin position="239"/>
        <end position="291"/>
    </location>
</feature>
<dbReference type="InterPro" id="IPR035925">
    <property type="entry name" value="BSD_dom_sf"/>
</dbReference>
<dbReference type="InterPro" id="IPR005607">
    <property type="entry name" value="BSD_dom"/>
</dbReference>
<feature type="region of interest" description="Disordered" evidence="7">
    <location>
        <begin position="619"/>
        <end position="643"/>
    </location>
</feature>
<dbReference type="PROSITE" id="PS50858">
    <property type="entry name" value="BSD"/>
    <property type="match status" value="1"/>
</dbReference>
<evidence type="ECO:0000256" key="6">
    <source>
        <dbReference type="ARBA" id="ARBA00023242"/>
    </source>
</evidence>
<dbReference type="GO" id="GO:0006351">
    <property type="term" value="P:DNA-templated transcription"/>
    <property type="evidence" value="ECO:0007669"/>
    <property type="project" value="InterPro"/>
</dbReference>
<proteinExistence type="inferred from homology"/>
<accession>A5C0D2</accession>
<keyword evidence="4" id="KW-0805">Transcription regulation</keyword>
<keyword evidence="3" id="KW-0677">Repeat</keyword>
<evidence type="ECO:0000256" key="1">
    <source>
        <dbReference type="ARBA" id="ARBA00004123"/>
    </source>
</evidence>
<dbReference type="GO" id="GO:0000439">
    <property type="term" value="C:transcription factor TFIIH core complex"/>
    <property type="evidence" value="ECO:0007669"/>
    <property type="project" value="InterPro"/>
</dbReference>
<sequence length="735" mass="83349">MSGEVLKRARYKTSVKDSGVAGVLKMTEDKFVFMPNDPTSSARFDVEFRFIKGHKFSKGGSNKPALLNLTQDSEKGGGYIFEFENYPDREVCREFVGKALAKFSEASKAGSEQSAVKLFDEQLSTIEMERRIKLLREDRHSVPEEKFGVLLLKGILPLFGETIIAMKLIDSGIASKVKWDCSELQKLHKQFVLSGVLTEAEFWATRKKLLDGNTSRTSKQRVGFKSAMISDLKPLTDGRTNRVTFNLTPEIIHQIFAEKPAVHQAFLNFVPNKMTEKDFWNKYCRAEYLHCTRNTVAAAAEAAEDEELAVFLKHDDILASEARRKIRRVDPTLDMEADQGDDYMHLPDHGIFRDGSKEIIDPQYEQYRRTLSQDLNRHAAVVLEGRPIDVELEDTRTVAEALAKSKRVEAANEKSDGSVTRERLERISRMTEIEDLQAPRDLPFAALCIKDPRDYFDSQQANALKTLGDTLAGSKQIKCSLSSQEAYGSLRGFISEIKSVGLSDPIVKPDIALKVLNGLTQNISSTKFHLGKNPQESVLDRLPIITKEELLHHWTSIQELLRHFWSSYPITTTYLYTKASRLKDAMSQIYPKLQEIKESVQSDFRHQVSLLVQPMLQRRRETLKRRRRSEPQEGPGGERTMGSIGTDLAVMERILELVKPILEHSKTEQEADQDHHQNQARAQHAHLTSTAHPVRFPLVPGSRENCSPLCGLVKMGVLLAFSLSDLREVGWRRRV</sequence>
<organism evidence="9">
    <name type="scientific">Vitis vinifera</name>
    <name type="common">Grape</name>
    <dbReference type="NCBI Taxonomy" id="29760"/>
    <lineage>
        <taxon>Eukaryota</taxon>
        <taxon>Viridiplantae</taxon>
        <taxon>Streptophyta</taxon>
        <taxon>Embryophyta</taxon>
        <taxon>Tracheophyta</taxon>
        <taxon>Spermatophyta</taxon>
        <taxon>Magnoliopsida</taxon>
        <taxon>eudicotyledons</taxon>
        <taxon>Gunneridae</taxon>
        <taxon>Pentapetalae</taxon>
        <taxon>rosids</taxon>
        <taxon>Vitales</taxon>
        <taxon>Vitaceae</taxon>
        <taxon>Viteae</taxon>
        <taxon>Vitis</taxon>
    </lineage>
</organism>
<dbReference type="PANTHER" id="PTHR12856">
    <property type="entry name" value="TRANSCRIPTION INITIATION FACTOR IIH-RELATED"/>
    <property type="match status" value="1"/>
</dbReference>
<dbReference type="GO" id="GO:0006289">
    <property type="term" value="P:nucleotide-excision repair"/>
    <property type="evidence" value="ECO:0007669"/>
    <property type="project" value="InterPro"/>
</dbReference>
<evidence type="ECO:0000256" key="3">
    <source>
        <dbReference type="ARBA" id="ARBA00022737"/>
    </source>
</evidence>
<evidence type="ECO:0000256" key="7">
    <source>
        <dbReference type="SAM" id="MobiDB-lite"/>
    </source>
</evidence>
<dbReference type="InterPro" id="IPR027079">
    <property type="entry name" value="Tfb1/GTF2H1"/>
</dbReference>
<evidence type="ECO:0000256" key="2">
    <source>
        <dbReference type="ARBA" id="ARBA00009448"/>
    </source>
</evidence>
<dbReference type="Gene3D" id="6.10.140.1200">
    <property type="match status" value="1"/>
</dbReference>
<dbReference type="ExpressionAtlas" id="A5C0D2">
    <property type="expression patterns" value="baseline"/>
</dbReference>
<evidence type="ECO:0000256" key="5">
    <source>
        <dbReference type="ARBA" id="ARBA00023163"/>
    </source>
</evidence>
<protein>
    <recommendedName>
        <fullName evidence="8">BSD domain-containing protein</fullName>
    </recommendedName>
</protein>
<evidence type="ECO:0000256" key="4">
    <source>
        <dbReference type="ARBA" id="ARBA00023015"/>
    </source>
</evidence>
<evidence type="ECO:0000313" key="9">
    <source>
        <dbReference type="EMBL" id="CAN79528.1"/>
    </source>
</evidence>
<dbReference type="Pfam" id="PF03909">
    <property type="entry name" value="BSD"/>
    <property type="match status" value="1"/>
</dbReference>
<comment type="similarity">
    <text evidence="2">Belongs to the TFB1 family.</text>
</comment>
<name>A5C0D2_VITVI</name>
<keyword evidence="5" id="KW-0804">Transcription</keyword>
<dbReference type="SUPFAM" id="SSF140383">
    <property type="entry name" value="BSD domain-like"/>
    <property type="match status" value="2"/>
</dbReference>